<dbReference type="AlphaFoldDB" id="A0A1G7HI38"/>
<proteinExistence type="predicted"/>
<gene>
    <name evidence="2" type="ORF">SAMN04487996_108167</name>
</gene>
<feature type="transmembrane region" description="Helical" evidence="1">
    <location>
        <begin position="115"/>
        <end position="134"/>
    </location>
</feature>
<keyword evidence="1" id="KW-0812">Transmembrane</keyword>
<evidence type="ECO:0000256" key="1">
    <source>
        <dbReference type="SAM" id="Phobius"/>
    </source>
</evidence>
<feature type="transmembrane region" description="Helical" evidence="1">
    <location>
        <begin position="73"/>
        <end position="95"/>
    </location>
</feature>
<organism evidence="2 3">
    <name type="scientific">Dyadobacter soli</name>
    <dbReference type="NCBI Taxonomy" id="659014"/>
    <lineage>
        <taxon>Bacteria</taxon>
        <taxon>Pseudomonadati</taxon>
        <taxon>Bacteroidota</taxon>
        <taxon>Cytophagia</taxon>
        <taxon>Cytophagales</taxon>
        <taxon>Spirosomataceae</taxon>
        <taxon>Dyadobacter</taxon>
    </lineage>
</organism>
<feature type="transmembrane region" description="Helical" evidence="1">
    <location>
        <begin position="317"/>
        <end position="337"/>
    </location>
</feature>
<dbReference type="EMBL" id="FNAN01000008">
    <property type="protein sequence ID" value="SDF00068.1"/>
    <property type="molecule type" value="Genomic_DNA"/>
</dbReference>
<feature type="transmembrane region" description="Helical" evidence="1">
    <location>
        <begin position="343"/>
        <end position="363"/>
    </location>
</feature>
<sequence>MNPNQDSLHTLNEIRNLMERSSKFLSLSGLSGVFAGIFALIGAAAAHIRFKTDWMADILIPLGTYNGHTRSDVIRFLLADGICVLVCSLAVCIILTVRRGRKKGLTVWNGSSKRLLIAMLIPLTTGGIFCLAMLHYGFVWLVFPVTLLFYGLALVNASRFTYPEVFYMGISEIGIGCVALFLTGYSLIFWAIGFGLLHIFYGLTMYNRYEREKVTGDEVPGGGLPGGQGLSGKSGVAVVLLLLFTGSVCSAQVRIPSDSTTAKARKWYDKETIYLRNGNSFVKNNVIYTGQKALRKEFMISPEGLGLYLKSRRTRSIGLVISLAGSAGSIISLLSGNRDHLKTFFWVSVGTGLVGSGFTMAANNQRDQAVWMRNRDAMLFLEANQ</sequence>
<feature type="transmembrane region" description="Helical" evidence="1">
    <location>
        <begin position="140"/>
        <end position="158"/>
    </location>
</feature>
<keyword evidence="1" id="KW-1133">Transmembrane helix</keyword>
<evidence type="ECO:0000313" key="2">
    <source>
        <dbReference type="EMBL" id="SDF00068.1"/>
    </source>
</evidence>
<protein>
    <submittedName>
        <fullName evidence="2">Uncharacterized protein</fullName>
    </submittedName>
</protein>
<keyword evidence="3" id="KW-1185">Reference proteome</keyword>
<dbReference type="STRING" id="659014.SAMN04487996_108167"/>
<dbReference type="OrthoDB" id="1120881at2"/>
<dbReference type="RefSeq" id="WP_090151164.1">
    <property type="nucleotide sequence ID" value="NZ_FNAN01000008.1"/>
</dbReference>
<evidence type="ECO:0000313" key="3">
    <source>
        <dbReference type="Proteomes" id="UP000198748"/>
    </source>
</evidence>
<feature type="transmembrane region" description="Helical" evidence="1">
    <location>
        <begin position="24"/>
        <end position="48"/>
    </location>
</feature>
<keyword evidence="1" id="KW-0472">Membrane</keyword>
<accession>A0A1G7HI38</accession>
<dbReference type="Proteomes" id="UP000198748">
    <property type="component" value="Unassembled WGS sequence"/>
</dbReference>
<reference evidence="3" key="1">
    <citation type="submission" date="2016-10" db="EMBL/GenBank/DDBJ databases">
        <authorList>
            <person name="Varghese N."/>
            <person name="Submissions S."/>
        </authorList>
    </citation>
    <scope>NUCLEOTIDE SEQUENCE [LARGE SCALE GENOMIC DNA]</scope>
    <source>
        <strain evidence="3">DSM 25329</strain>
    </source>
</reference>
<name>A0A1G7HI38_9BACT</name>